<keyword evidence="9" id="KW-0067">ATP-binding</keyword>
<evidence type="ECO:0000256" key="11">
    <source>
        <dbReference type="ARBA" id="ARBA00030639"/>
    </source>
</evidence>
<protein>
    <recommendedName>
        <fullName evidence="3">Acetylglutamate kinase</fullName>
        <ecNumber evidence="2">2.7.2.8</ecNumber>
    </recommendedName>
    <alternativeName>
        <fullName evidence="10">N-acetyl-L-glutamate 5-phosphotransferase</fullName>
    </alternativeName>
    <alternativeName>
        <fullName evidence="11">NAG kinase</fullName>
    </alternativeName>
</protein>
<evidence type="ECO:0000256" key="12">
    <source>
        <dbReference type="ARBA" id="ARBA00048141"/>
    </source>
</evidence>
<dbReference type="InterPro" id="IPR036393">
    <property type="entry name" value="AceGlu_kinase-like_sf"/>
</dbReference>
<dbReference type="GO" id="GO:0005524">
    <property type="term" value="F:ATP binding"/>
    <property type="evidence" value="ECO:0007669"/>
    <property type="project" value="UniProtKB-KW"/>
</dbReference>
<dbReference type="PIRSF" id="PIRSF000728">
    <property type="entry name" value="NAGK"/>
    <property type="match status" value="1"/>
</dbReference>
<evidence type="ECO:0000313" key="15">
    <source>
        <dbReference type="Proteomes" id="UP000068603"/>
    </source>
</evidence>
<evidence type="ECO:0000256" key="5">
    <source>
        <dbReference type="ARBA" id="ARBA00022605"/>
    </source>
</evidence>
<dbReference type="EC" id="2.7.2.8" evidence="2"/>
<dbReference type="GO" id="GO:0003991">
    <property type="term" value="F:acetylglutamate kinase activity"/>
    <property type="evidence" value="ECO:0007669"/>
    <property type="project" value="UniProtKB-EC"/>
</dbReference>
<organism evidence="14">
    <name type="scientific">Burkholderia stagnalis</name>
    <dbReference type="NCBI Taxonomy" id="1503054"/>
    <lineage>
        <taxon>Bacteria</taxon>
        <taxon>Pseudomonadati</taxon>
        <taxon>Pseudomonadota</taxon>
        <taxon>Betaproteobacteria</taxon>
        <taxon>Burkholderiales</taxon>
        <taxon>Burkholderiaceae</taxon>
        <taxon>Burkholderia</taxon>
        <taxon>Burkholderia cepacia complex</taxon>
    </lineage>
</organism>
<dbReference type="RefSeq" id="WP_060149453.1">
    <property type="nucleotide sequence ID" value="NZ_CP156686.1"/>
</dbReference>
<comment type="caution">
    <text evidence="14">The sequence shown here is derived from an EMBL/GenBank/DDBJ whole genome shotgun (WGS) entry which is preliminary data.</text>
</comment>
<evidence type="ECO:0000256" key="3">
    <source>
        <dbReference type="ARBA" id="ARBA00021197"/>
    </source>
</evidence>
<dbReference type="PANTHER" id="PTHR23342:SF0">
    <property type="entry name" value="N-ACETYLGLUTAMATE SYNTHASE, MITOCHONDRIAL"/>
    <property type="match status" value="1"/>
</dbReference>
<dbReference type="STRING" id="1503054.WT74_30800"/>
<keyword evidence="6" id="KW-0808">Transferase</keyword>
<keyword evidence="5" id="KW-0028">Amino-acid biosynthesis</keyword>
<evidence type="ECO:0000256" key="4">
    <source>
        <dbReference type="ARBA" id="ARBA00022571"/>
    </source>
</evidence>
<evidence type="ECO:0000256" key="8">
    <source>
        <dbReference type="ARBA" id="ARBA00022777"/>
    </source>
</evidence>
<gene>
    <name evidence="14" type="ORF">WT44_18205</name>
</gene>
<evidence type="ECO:0000256" key="10">
    <source>
        <dbReference type="ARBA" id="ARBA00030178"/>
    </source>
</evidence>
<name>A0A107ATM4_9BURK</name>
<evidence type="ECO:0000256" key="1">
    <source>
        <dbReference type="ARBA" id="ARBA00004828"/>
    </source>
</evidence>
<dbReference type="SUPFAM" id="SSF53633">
    <property type="entry name" value="Carbamate kinase-like"/>
    <property type="match status" value="1"/>
</dbReference>
<dbReference type="GO" id="GO:0005737">
    <property type="term" value="C:cytoplasm"/>
    <property type="evidence" value="ECO:0007669"/>
    <property type="project" value="InterPro"/>
</dbReference>
<evidence type="ECO:0000256" key="6">
    <source>
        <dbReference type="ARBA" id="ARBA00022679"/>
    </source>
</evidence>
<comment type="catalytic activity">
    <reaction evidence="12">
        <text>N-acetyl-L-glutamate + ATP = N-acetyl-L-glutamyl 5-phosphate + ADP</text>
        <dbReference type="Rhea" id="RHEA:14629"/>
        <dbReference type="ChEBI" id="CHEBI:30616"/>
        <dbReference type="ChEBI" id="CHEBI:44337"/>
        <dbReference type="ChEBI" id="CHEBI:57936"/>
        <dbReference type="ChEBI" id="CHEBI:456216"/>
        <dbReference type="EC" id="2.7.2.8"/>
    </reaction>
</comment>
<dbReference type="EMBL" id="LPHB01000050">
    <property type="protein sequence ID" value="KWA60405.1"/>
    <property type="molecule type" value="Genomic_DNA"/>
</dbReference>
<sequence>MFPDPESKAVPSQQVARLARSLPFMQALHGQTVVIVHGGSAVHAPRARMSFAQDVALLALTGVRPVVVHGGLPAFRKTAPPDPGDARAVQAARAMMADVNHELVRLIGSHGVKALGISGQDGGLITAGAESDHANLSPVTQFDAAAFDAFREHGLVPVVMPVAPDDGGRDRLLDPERLGSLIAQRTGAVTLVMMVERAVLGELDALAGLYGMTELEQWLAEHPCAAASRYVREALDALAQGVQNVHLADVAQPESLIGELLTEEGSGVVFCHRGNADLLSETQRYFADSACILRDGFNVERKTVVRF</sequence>
<comment type="pathway">
    <text evidence="1">Amino-acid biosynthesis; L-arginine biosynthesis; N(2)-acetyl-L-ornithine from L-glutamate: step 2/4.</text>
</comment>
<dbReference type="InterPro" id="IPR004662">
    <property type="entry name" value="AcgluKinase_fam"/>
</dbReference>
<dbReference type="InterPro" id="IPR001048">
    <property type="entry name" value="Asp/Glu/Uridylate_kinase"/>
</dbReference>
<dbReference type="PANTHER" id="PTHR23342">
    <property type="entry name" value="N-ACETYLGLUTAMATE SYNTHASE"/>
    <property type="match status" value="1"/>
</dbReference>
<dbReference type="Pfam" id="PF00696">
    <property type="entry name" value="AA_kinase"/>
    <property type="match status" value="1"/>
</dbReference>
<evidence type="ECO:0000256" key="2">
    <source>
        <dbReference type="ARBA" id="ARBA00013065"/>
    </source>
</evidence>
<reference evidence="14 15" key="1">
    <citation type="submission" date="2015-11" db="EMBL/GenBank/DDBJ databases">
        <title>Expanding the genomic diversity of Burkholderia species for the development of highly accurate diagnostics.</title>
        <authorList>
            <person name="Sahl J."/>
            <person name="Keim P."/>
            <person name="Wagner D."/>
        </authorList>
    </citation>
    <scope>NUCLEOTIDE SEQUENCE [LARGE SCALE GENOMIC DNA]</scope>
    <source>
        <strain evidence="14 15">MSMB1960WGS</strain>
    </source>
</reference>
<keyword evidence="7" id="KW-0547">Nucleotide-binding</keyword>
<accession>A0A107ATM4</accession>
<evidence type="ECO:0000313" key="14">
    <source>
        <dbReference type="EMBL" id="KWA60405.1"/>
    </source>
</evidence>
<keyword evidence="4" id="KW-0055">Arginine biosynthesis</keyword>
<dbReference type="Gene3D" id="3.40.1160.10">
    <property type="entry name" value="Acetylglutamate kinase-like"/>
    <property type="match status" value="1"/>
</dbReference>
<keyword evidence="8 14" id="KW-0418">Kinase</keyword>
<proteinExistence type="predicted"/>
<feature type="domain" description="Aspartate/glutamate/uridylate kinase" evidence="13">
    <location>
        <begin position="32"/>
        <end position="193"/>
    </location>
</feature>
<evidence type="ECO:0000256" key="9">
    <source>
        <dbReference type="ARBA" id="ARBA00022840"/>
    </source>
</evidence>
<evidence type="ECO:0000259" key="13">
    <source>
        <dbReference type="Pfam" id="PF00696"/>
    </source>
</evidence>
<dbReference type="GeneID" id="93055063"/>
<dbReference type="Proteomes" id="UP000068603">
    <property type="component" value="Unassembled WGS sequence"/>
</dbReference>
<evidence type="ECO:0000256" key="7">
    <source>
        <dbReference type="ARBA" id="ARBA00022741"/>
    </source>
</evidence>
<dbReference type="GO" id="GO:0006526">
    <property type="term" value="P:L-arginine biosynthetic process"/>
    <property type="evidence" value="ECO:0007669"/>
    <property type="project" value="UniProtKB-KW"/>
</dbReference>
<dbReference type="AlphaFoldDB" id="A0A107ATM4"/>